<keyword evidence="3" id="KW-0274">FAD</keyword>
<dbReference type="InterPro" id="IPR020946">
    <property type="entry name" value="Flavin_mOase-like"/>
</dbReference>
<dbReference type="PRINTS" id="PR00370">
    <property type="entry name" value="FMOXYGENASE"/>
</dbReference>
<keyword evidence="2" id="KW-0285">Flavoprotein</keyword>
<gene>
    <name evidence="6" type="ORF">ALAG00032_LOCUS7706</name>
</gene>
<comment type="similarity">
    <text evidence="1">Belongs to the FMO family.</text>
</comment>
<evidence type="ECO:0000256" key="3">
    <source>
        <dbReference type="ARBA" id="ARBA00022827"/>
    </source>
</evidence>
<dbReference type="InterPro" id="IPR000960">
    <property type="entry name" value="Flavin_mOase"/>
</dbReference>
<evidence type="ECO:0000313" key="6">
    <source>
        <dbReference type="EMBL" id="CAE0366958.1"/>
    </source>
</evidence>
<dbReference type="PANTHER" id="PTHR23023">
    <property type="entry name" value="DIMETHYLANILINE MONOOXYGENASE"/>
    <property type="match status" value="1"/>
</dbReference>
<evidence type="ECO:0000256" key="4">
    <source>
        <dbReference type="ARBA" id="ARBA00022857"/>
    </source>
</evidence>
<dbReference type="Gene3D" id="3.50.50.60">
    <property type="entry name" value="FAD/NAD(P)-binding domain"/>
    <property type="match status" value="1"/>
</dbReference>
<evidence type="ECO:0000256" key="1">
    <source>
        <dbReference type="ARBA" id="ARBA00009183"/>
    </source>
</evidence>
<dbReference type="Pfam" id="PF00743">
    <property type="entry name" value="FMO-like"/>
    <property type="match status" value="2"/>
</dbReference>
<dbReference type="EMBL" id="HBIJ01011261">
    <property type="protein sequence ID" value="CAE0366958.1"/>
    <property type="molecule type" value="Transcribed_RNA"/>
</dbReference>
<name>A0A7S3NKQ4_9STRA</name>
<keyword evidence="4" id="KW-0521">NADP</keyword>
<proteinExistence type="inferred from homology"/>
<sequence length="606" mass="68149">MSKKTVCVVGAGASGLCCIKEHLENGSEVICFEKSHVVGGVFSTLKSSSYDGLYLTISNVFMSYSDFPWQNDSIRYSPKEEYAEYLNLYADHFKLREKIKFGTSVEQCTRTEDGWNIIAKDVKTGNETNYTCDFLTICTGSNSVPKDISKIAPGFMREKIHSIQFQDATPYKDKTVIVIGAGESASDIAVDIGTIAKSCTVWSRRPFLLAPRFPEMINNDPNHDEYKIMQTDSLWSELKIADYLEYFNANRIHNLNPLWLWGALRQGFWDAVNQEGSKAAPAMKLLCAWCQFNWKAIDANPNLRKKAWLQADQAAFVTKNSRLCSACAKGIVDIIVAPNAEFSSDAVTFPQVLGENLDYFDQPQSRTIVNVDSVICCIGYETTCPFLDIDDLGICLDPRTWFKHCFPPNLGHKLAFIGWARPHQGGIPAAAELLARYHALIVAGKKDLPENYAQIGMDEGKAESEFYFLSPNLKSLVDYPSFADSVAKLIGCKPRMPMPFWSPSMFFKYWIYPMWPCWYRLRGPGANPQAANLVLKTRFPISRFGFTSINPVPTILTGIVSCFQTFVNTITFLFRGGTKGANIGKNYLWNRSKYFVLHGNSVFTLF</sequence>
<evidence type="ECO:0000256" key="5">
    <source>
        <dbReference type="ARBA" id="ARBA00023002"/>
    </source>
</evidence>
<dbReference type="PIRSF" id="PIRSF000332">
    <property type="entry name" value="FMO"/>
    <property type="match status" value="1"/>
</dbReference>
<dbReference type="GO" id="GO:0004499">
    <property type="term" value="F:N,N-dimethylaniline monooxygenase activity"/>
    <property type="evidence" value="ECO:0007669"/>
    <property type="project" value="InterPro"/>
</dbReference>
<reference evidence="6" key="1">
    <citation type="submission" date="2021-01" db="EMBL/GenBank/DDBJ databases">
        <authorList>
            <person name="Corre E."/>
            <person name="Pelletier E."/>
            <person name="Niang G."/>
            <person name="Scheremetjew M."/>
            <person name="Finn R."/>
            <person name="Kale V."/>
            <person name="Holt S."/>
            <person name="Cochrane G."/>
            <person name="Meng A."/>
            <person name="Brown T."/>
            <person name="Cohen L."/>
        </authorList>
    </citation>
    <scope>NUCLEOTIDE SEQUENCE</scope>
    <source>
        <strain evidence="6">CCMP1510</strain>
    </source>
</reference>
<dbReference type="InterPro" id="IPR050346">
    <property type="entry name" value="FMO-like"/>
</dbReference>
<organism evidence="6">
    <name type="scientific">Aureoumbra lagunensis</name>
    <dbReference type="NCBI Taxonomy" id="44058"/>
    <lineage>
        <taxon>Eukaryota</taxon>
        <taxon>Sar</taxon>
        <taxon>Stramenopiles</taxon>
        <taxon>Ochrophyta</taxon>
        <taxon>Pelagophyceae</taxon>
        <taxon>Pelagomonadales</taxon>
        <taxon>Aureoumbra</taxon>
    </lineage>
</organism>
<keyword evidence="5" id="KW-0560">Oxidoreductase</keyword>
<dbReference type="AlphaFoldDB" id="A0A7S3NKQ4"/>
<dbReference type="InterPro" id="IPR036188">
    <property type="entry name" value="FAD/NAD-bd_sf"/>
</dbReference>
<dbReference type="SUPFAM" id="SSF51905">
    <property type="entry name" value="FAD/NAD(P)-binding domain"/>
    <property type="match status" value="1"/>
</dbReference>
<accession>A0A7S3NKQ4</accession>
<protein>
    <submittedName>
        <fullName evidence="6">Uncharacterized protein</fullName>
    </submittedName>
</protein>
<dbReference type="GO" id="GO:0050660">
    <property type="term" value="F:flavin adenine dinucleotide binding"/>
    <property type="evidence" value="ECO:0007669"/>
    <property type="project" value="InterPro"/>
</dbReference>
<dbReference type="GO" id="GO:0050661">
    <property type="term" value="F:NADP binding"/>
    <property type="evidence" value="ECO:0007669"/>
    <property type="project" value="InterPro"/>
</dbReference>
<evidence type="ECO:0000256" key="2">
    <source>
        <dbReference type="ARBA" id="ARBA00022630"/>
    </source>
</evidence>